<dbReference type="EMBL" id="JARHTQ010000001">
    <property type="protein sequence ID" value="MDF2254363.1"/>
    <property type="molecule type" value="Genomic_DNA"/>
</dbReference>
<sequence>MGQGDDGITAGQMNVTACYRSKTDFEGKSFEDLHAMVANAMPSELTSTGHALLAAQKQIESIANDLKTYGQGVEWESDGADAFHLWVDQLSKQSFTLANYTGTAGDHILAAGQALAEVTGTMWSLSNGGGKASESDHQEAINQMNKLTSYYVTSTETIAQQEEPRFQPMPAPLLPSDQHGGGFRPYGSPDATTSGITPRGETYEPAVSHGDSSSAPEHAMTPGNGSTATAEDVHQREPQGDVGSHTTIDSVTHAPTTPPLTPHGSNAPVEPSVAPPRSIGIPPVATIPGTGPGDVTPRIPERAVEVPKGVGGFGGYRLPTRGGLPSEAGGDGIVGGIPSRNGASMSSPRLPRGTVIGGEGEPSPTGSMFRGPMGTGGVANVGGRAPGAPTSPGRRLASERGGVVGEAHELDPAAREFTPGGSGLVRQDPGNGVLPSTGVGSTGGARRTTHARPNYLEKDEETWKASRQGVVPRVIE</sequence>
<organism evidence="2 3">
    <name type="scientific">Streptantibioticus ferralitis</name>
    <dbReference type="NCBI Taxonomy" id="236510"/>
    <lineage>
        <taxon>Bacteria</taxon>
        <taxon>Bacillati</taxon>
        <taxon>Actinomycetota</taxon>
        <taxon>Actinomycetes</taxon>
        <taxon>Kitasatosporales</taxon>
        <taxon>Streptomycetaceae</taxon>
        <taxon>Streptantibioticus</taxon>
    </lineage>
</organism>
<feature type="compositionally biased region" description="Basic and acidic residues" evidence="1">
    <location>
        <begin position="455"/>
        <end position="464"/>
    </location>
</feature>
<proteinExistence type="predicted"/>
<evidence type="ECO:0000313" key="2">
    <source>
        <dbReference type="EMBL" id="MDF2254363.1"/>
    </source>
</evidence>
<dbReference type="Proteomes" id="UP001220022">
    <property type="component" value="Unassembled WGS sequence"/>
</dbReference>
<comment type="caution">
    <text evidence="2">The sequence shown here is derived from an EMBL/GenBank/DDBJ whole genome shotgun (WGS) entry which is preliminary data.</text>
</comment>
<feature type="region of interest" description="Disordered" evidence="1">
    <location>
        <begin position="410"/>
        <end position="476"/>
    </location>
</feature>
<accession>A0ABT5YS03</accession>
<evidence type="ECO:0000256" key="1">
    <source>
        <dbReference type="SAM" id="MobiDB-lite"/>
    </source>
</evidence>
<name>A0ABT5YS03_9ACTN</name>
<protein>
    <submittedName>
        <fullName evidence="2">Uncharacterized protein</fullName>
    </submittedName>
</protein>
<gene>
    <name evidence="2" type="ORF">P2L57_01065</name>
</gene>
<keyword evidence="3" id="KW-1185">Reference proteome</keyword>
<dbReference type="RefSeq" id="WP_275806628.1">
    <property type="nucleotide sequence ID" value="NZ_BAAANM010000005.1"/>
</dbReference>
<reference evidence="2 3" key="1">
    <citation type="submission" date="2023-03" db="EMBL/GenBank/DDBJ databases">
        <title>Draft genome sequence of type strain Streptomyces ferralitis JCM 14344.</title>
        <authorList>
            <person name="Klaysubun C."/>
            <person name="Duangmal K."/>
        </authorList>
    </citation>
    <scope>NUCLEOTIDE SEQUENCE [LARGE SCALE GENOMIC DNA]</scope>
    <source>
        <strain evidence="2 3">JCM 14344</strain>
    </source>
</reference>
<evidence type="ECO:0000313" key="3">
    <source>
        <dbReference type="Proteomes" id="UP001220022"/>
    </source>
</evidence>
<feature type="region of interest" description="Disordered" evidence="1">
    <location>
        <begin position="163"/>
        <end position="275"/>
    </location>
</feature>